<reference evidence="2 3" key="1">
    <citation type="journal article" date="2021" name="Elife">
        <title>Chloroplast acquisition without the gene transfer in kleptoplastic sea slugs, Plakobranchus ocellatus.</title>
        <authorList>
            <person name="Maeda T."/>
            <person name="Takahashi S."/>
            <person name="Yoshida T."/>
            <person name="Shimamura S."/>
            <person name="Takaki Y."/>
            <person name="Nagai Y."/>
            <person name="Toyoda A."/>
            <person name="Suzuki Y."/>
            <person name="Arimoto A."/>
            <person name="Ishii H."/>
            <person name="Satoh N."/>
            <person name="Nishiyama T."/>
            <person name="Hasebe M."/>
            <person name="Maruyama T."/>
            <person name="Minagawa J."/>
            <person name="Obokata J."/>
            <person name="Shigenobu S."/>
        </authorList>
    </citation>
    <scope>NUCLEOTIDE SEQUENCE [LARGE SCALE GENOMIC DNA]</scope>
</reference>
<comment type="caution">
    <text evidence="2">The sequence shown here is derived from an EMBL/GenBank/DDBJ whole genome shotgun (WGS) entry which is preliminary data.</text>
</comment>
<dbReference type="AlphaFoldDB" id="A0AAV3YN29"/>
<feature type="compositionally biased region" description="Basic and acidic residues" evidence="1">
    <location>
        <begin position="233"/>
        <end position="259"/>
    </location>
</feature>
<evidence type="ECO:0000313" key="3">
    <source>
        <dbReference type="Proteomes" id="UP000735302"/>
    </source>
</evidence>
<accession>A0AAV3YN29</accession>
<dbReference type="Proteomes" id="UP000735302">
    <property type="component" value="Unassembled WGS sequence"/>
</dbReference>
<evidence type="ECO:0000313" key="2">
    <source>
        <dbReference type="EMBL" id="GFN83972.1"/>
    </source>
</evidence>
<dbReference type="EMBL" id="BLXT01001274">
    <property type="protein sequence ID" value="GFN83972.1"/>
    <property type="molecule type" value="Genomic_DNA"/>
</dbReference>
<organism evidence="2 3">
    <name type="scientific">Plakobranchus ocellatus</name>
    <dbReference type="NCBI Taxonomy" id="259542"/>
    <lineage>
        <taxon>Eukaryota</taxon>
        <taxon>Metazoa</taxon>
        <taxon>Spiralia</taxon>
        <taxon>Lophotrochozoa</taxon>
        <taxon>Mollusca</taxon>
        <taxon>Gastropoda</taxon>
        <taxon>Heterobranchia</taxon>
        <taxon>Euthyneura</taxon>
        <taxon>Panpulmonata</taxon>
        <taxon>Sacoglossa</taxon>
        <taxon>Placobranchoidea</taxon>
        <taxon>Plakobranchidae</taxon>
        <taxon>Plakobranchus</taxon>
    </lineage>
</organism>
<proteinExistence type="predicted"/>
<feature type="region of interest" description="Disordered" evidence="1">
    <location>
        <begin position="170"/>
        <end position="259"/>
    </location>
</feature>
<evidence type="ECO:0000256" key="1">
    <source>
        <dbReference type="SAM" id="MobiDB-lite"/>
    </source>
</evidence>
<gene>
    <name evidence="2" type="ORF">PoB_001047800</name>
</gene>
<feature type="compositionally biased region" description="Basic residues" evidence="1">
    <location>
        <begin position="219"/>
        <end position="232"/>
    </location>
</feature>
<feature type="compositionally biased region" description="Acidic residues" evidence="1">
    <location>
        <begin position="174"/>
        <end position="214"/>
    </location>
</feature>
<keyword evidence="3" id="KW-1185">Reference proteome</keyword>
<protein>
    <submittedName>
        <fullName evidence="2">Family with sequence similarity 181, member b</fullName>
    </submittedName>
</protein>
<name>A0AAV3YN29_9GAST</name>
<sequence>MLAESKARKSTAVFRRMSKYLPSTGQWYYGQVVRNKSLGVKSPIAHIEALFGLYSRRDENNGGFTFSCPNNSRTTQPHDCSAVINEHTSEIFLQREQQMRQEANIINNDVRGAAWGGRNMLCVNSCRELAMVSYVNGQSAGVLSYCFGQVLVVVASFVLGSQTFVMDLKKEEEKAQEEEDEDSEKEEEDDDEKEEEDDDDGEKEEEEEDDDEKEEEKKNNKKKKKERAKRDRRKEGRRGGGQWEERESVEEKGNEGKRI</sequence>